<feature type="domain" description="SPOR" evidence="3">
    <location>
        <begin position="126"/>
        <end position="200"/>
    </location>
</feature>
<keyword evidence="2" id="KW-0472">Membrane</keyword>
<keyword evidence="2" id="KW-1133">Transmembrane helix</keyword>
<evidence type="ECO:0000256" key="2">
    <source>
        <dbReference type="SAM" id="Phobius"/>
    </source>
</evidence>
<feature type="transmembrane region" description="Helical" evidence="2">
    <location>
        <begin position="71"/>
        <end position="94"/>
    </location>
</feature>
<dbReference type="Pfam" id="PF05036">
    <property type="entry name" value="SPOR"/>
    <property type="match status" value="1"/>
</dbReference>
<dbReference type="RefSeq" id="WP_197316592.1">
    <property type="nucleotide sequence ID" value="NZ_JADZSC010000001.1"/>
</dbReference>
<sequence>MDSKNKISISFREQNKESPKNELVPYKDEQAAAEEVKNYEQPATLQSYNQKKKGSSFFKVKQHTQSPVKHLMVTSLTALLISLGLGFLLLRMFVSLTDDGSRAVNTIPSQSVNQENPQSSVVTSGLEEMNQYVIQAGVFSTQDKAEEWKDMLADQSVASFVWERNQQFYLFVGSSYDRGEADKIASDLYDKGIETYVKSWSYWGGDNNLVTSSDGGAVPTLLKHIKSGTLTSLSSLDREKLKNDLERSGVDASIPQSLNNWNEKDAYNLNRLQLIYAIEKVTE</sequence>
<keyword evidence="5" id="KW-1185">Reference proteome</keyword>
<name>A0A931HVR0_9BACI</name>
<proteinExistence type="predicted"/>
<gene>
    <name evidence="4" type="ORF">H0267_07305</name>
</gene>
<dbReference type="EMBL" id="JADZSC010000001">
    <property type="protein sequence ID" value="MBH0230021.1"/>
    <property type="molecule type" value="Genomic_DNA"/>
</dbReference>
<comment type="caution">
    <text evidence="4">The sequence shown here is derived from an EMBL/GenBank/DDBJ whole genome shotgun (WGS) entry which is preliminary data.</text>
</comment>
<reference evidence="4 5" key="1">
    <citation type="journal article" date="2005" name="Int. J. Syst. Evol. Microbiol.">
        <title>Halobacillus yeomjeoni sp. nov., isolated from a marine solar saltern in Korea.</title>
        <authorList>
            <person name="Yoon J.H."/>
            <person name="Kang S.J."/>
            <person name="Lee C.H."/>
            <person name="Oh H.W."/>
            <person name="Oh T.K."/>
        </authorList>
    </citation>
    <scope>NUCLEOTIDE SEQUENCE [LARGE SCALE GENOMIC DNA]</scope>
    <source>
        <strain evidence="4 5">KCTC 3957</strain>
    </source>
</reference>
<feature type="compositionally biased region" description="Basic and acidic residues" evidence="1">
    <location>
        <begin position="13"/>
        <end position="23"/>
    </location>
</feature>
<dbReference type="PROSITE" id="PS51724">
    <property type="entry name" value="SPOR"/>
    <property type="match status" value="1"/>
</dbReference>
<evidence type="ECO:0000313" key="4">
    <source>
        <dbReference type="EMBL" id="MBH0230021.1"/>
    </source>
</evidence>
<dbReference type="Gene3D" id="3.30.70.1070">
    <property type="entry name" value="Sporulation related repeat"/>
    <property type="match status" value="1"/>
</dbReference>
<dbReference type="InterPro" id="IPR036680">
    <property type="entry name" value="SPOR-like_sf"/>
</dbReference>
<accession>A0A931HVR0</accession>
<dbReference type="Proteomes" id="UP000614490">
    <property type="component" value="Unassembled WGS sequence"/>
</dbReference>
<dbReference type="InterPro" id="IPR007730">
    <property type="entry name" value="SPOR-like_dom"/>
</dbReference>
<dbReference type="GO" id="GO:0042834">
    <property type="term" value="F:peptidoglycan binding"/>
    <property type="evidence" value="ECO:0007669"/>
    <property type="project" value="InterPro"/>
</dbReference>
<evidence type="ECO:0000259" key="3">
    <source>
        <dbReference type="PROSITE" id="PS51724"/>
    </source>
</evidence>
<organism evidence="4 5">
    <name type="scientific">Halobacillus yeomjeoni</name>
    <dbReference type="NCBI Taxonomy" id="311194"/>
    <lineage>
        <taxon>Bacteria</taxon>
        <taxon>Bacillati</taxon>
        <taxon>Bacillota</taxon>
        <taxon>Bacilli</taxon>
        <taxon>Bacillales</taxon>
        <taxon>Bacillaceae</taxon>
        <taxon>Halobacillus</taxon>
    </lineage>
</organism>
<dbReference type="AlphaFoldDB" id="A0A931HVR0"/>
<evidence type="ECO:0000256" key="1">
    <source>
        <dbReference type="SAM" id="MobiDB-lite"/>
    </source>
</evidence>
<dbReference type="SUPFAM" id="SSF110997">
    <property type="entry name" value="Sporulation related repeat"/>
    <property type="match status" value="1"/>
</dbReference>
<keyword evidence="2" id="KW-0812">Transmembrane</keyword>
<feature type="compositionally biased region" description="Polar residues" evidence="1">
    <location>
        <begin position="1"/>
        <end position="12"/>
    </location>
</feature>
<feature type="region of interest" description="Disordered" evidence="1">
    <location>
        <begin position="1"/>
        <end position="23"/>
    </location>
</feature>
<evidence type="ECO:0000313" key="5">
    <source>
        <dbReference type="Proteomes" id="UP000614490"/>
    </source>
</evidence>
<protein>
    <submittedName>
        <fullName evidence="4">SPOR domain-containing protein</fullName>
    </submittedName>
</protein>